<keyword evidence="9 13" id="KW-1133">Transmembrane helix</keyword>
<gene>
    <name evidence="16" type="primary">ftsX</name>
    <name evidence="16" type="ORF">BG845_01471</name>
</gene>
<evidence type="ECO:0000256" key="2">
    <source>
        <dbReference type="ARBA" id="ARBA00004651"/>
    </source>
</evidence>
<keyword evidence="10 12" id="KW-0472">Membrane</keyword>
<organism evidence="16 17">
    <name type="scientific">Pseudonocardia autotrophica</name>
    <name type="common">Amycolata autotrophica</name>
    <name type="synonym">Nocardia autotrophica</name>
    <dbReference type="NCBI Taxonomy" id="2074"/>
    <lineage>
        <taxon>Bacteria</taxon>
        <taxon>Bacillati</taxon>
        <taxon>Actinomycetota</taxon>
        <taxon>Actinomycetes</taxon>
        <taxon>Pseudonocardiales</taxon>
        <taxon>Pseudonocardiaceae</taxon>
        <taxon>Pseudonocardia</taxon>
    </lineage>
</organism>
<comment type="caution">
    <text evidence="16">The sequence shown here is derived from an EMBL/GenBank/DDBJ whole genome shotgun (WGS) entry which is preliminary data.</text>
</comment>
<comment type="subunit">
    <text evidence="4">Forms a membrane-associated complex with FtsE.</text>
</comment>
<dbReference type="GO" id="GO:0051301">
    <property type="term" value="P:cell division"/>
    <property type="evidence" value="ECO:0007669"/>
    <property type="project" value="UniProtKB-KW"/>
</dbReference>
<evidence type="ECO:0000256" key="10">
    <source>
        <dbReference type="ARBA" id="ARBA00023136"/>
    </source>
</evidence>
<dbReference type="PANTHER" id="PTHR47755:SF1">
    <property type="entry name" value="CELL DIVISION PROTEIN FTSX"/>
    <property type="match status" value="1"/>
</dbReference>
<keyword evidence="8 13" id="KW-0812">Transmembrane</keyword>
<dbReference type="RefSeq" id="WP_085911745.1">
    <property type="nucleotide sequence ID" value="NZ_AP018920.1"/>
</dbReference>
<keyword evidence="11 12" id="KW-0131">Cell cycle</keyword>
<dbReference type="Proteomes" id="UP000194360">
    <property type="component" value="Unassembled WGS sequence"/>
</dbReference>
<evidence type="ECO:0000256" key="9">
    <source>
        <dbReference type="ARBA" id="ARBA00022989"/>
    </source>
</evidence>
<dbReference type="Gene3D" id="3.30.70.3040">
    <property type="match status" value="1"/>
</dbReference>
<evidence type="ECO:0000256" key="1">
    <source>
        <dbReference type="ARBA" id="ARBA00003552"/>
    </source>
</evidence>
<keyword evidence="7 12" id="KW-0132">Cell division</keyword>
<evidence type="ECO:0000256" key="12">
    <source>
        <dbReference type="PIRNR" id="PIRNR003097"/>
    </source>
</evidence>
<evidence type="ECO:0000256" key="3">
    <source>
        <dbReference type="ARBA" id="ARBA00007379"/>
    </source>
</evidence>
<reference evidence="16 17" key="1">
    <citation type="submission" date="2016-09" db="EMBL/GenBank/DDBJ databases">
        <title>Pseudonocardia autotrophica DSM535, a candidate organism with high potential of specific P450 cytochromes.</title>
        <authorList>
            <person name="Grumaz C."/>
            <person name="Vainshtein Y."/>
            <person name="Kirstahler P."/>
            <person name="Sohn K."/>
        </authorList>
    </citation>
    <scope>NUCLEOTIDE SEQUENCE [LARGE SCALE GENOMIC DNA]</scope>
    <source>
        <strain evidence="16 17">DSM 535</strain>
    </source>
</reference>
<comment type="subcellular location">
    <subcellularLocation>
        <location evidence="2">Cell membrane</location>
        <topology evidence="2">Multi-pass membrane protein</topology>
    </subcellularLocation>
</comment>
<feature type="transmembrane region" description="Helical" evidence="13">
    <location>
        <begin position="175"/>
        <end position="200"/>
    </location>
</feature>
<keyword evidence="17" id="KW-1185">Reference proteome</keyword>
<feature type="transmembrane region" description="Helical" evidence="13">
    <location>
        <begin position="271"/>
        <end position="294"/>
    </location>
</feature>
<dbReference type="OrthoDB" id="9812531at2"/>
<dbReference type="EMBL" id="MIGB01000005">
    <property type="protein sequence ID" value="OSY42549.1"/>
    <property type="molecule type" value="Genomic_DNA"/>
</dbReference>
<protein>
    <recommendedName>
        <fullName evidence="5 12">Cell division protein FtsX</fullName>
    </recommendedName>
</protein>
<dbReference type="PANTHER" id="PTHR47755">
    <property type="entry name" value="CELL DIVISION PROTEIN FTSX"/>
    <property type="match status" value="1"/>
</dbReference>
<dbReference type="Pfam" id="PF02687">
    <property type="entry name" value="FtsX"/>
    <property type="match status" value="1"/>
</dbReference>
<dbReference type="InterPro" id="IPR003838">
    <property type="entry name" value="ABC3_permease_C"/>
</dbReference>
<dbReference type="InterPro" id="IPR040690">
    <property type="entry name" value="FtsX_ECD"/>
</dbReference>
<proteinExistence type="inferred from homology"/>
<keyword evidence="6 12" id="KW-1003">Cell membrane</keyword>
<evidence type="ECO:0000256" key="5">
    <source>
        <dbReference type="ARBA" id="ARBA00021907"/>
    </source>
</evidence>
<evidence type="ECO:0000256" key="11">
    <source>
        <dbReference type="ARBA" id="ARBA00023306"/>
    </source>
</evidence>
<dbReference type="NCBIfam" id="NF038346">
    <property type="entry name" value="FtsX_actino"/>
    <property type="match status" value="1"/>
</dbReference>
<comment type="similarity">
    <text evidence="3 12">Belongs to the ABC-4 integral membrane protein family. FtsX subfamily.</text>
</comment>
<dbReference type="Pfam" id="PF18075">
    <property type="entry name" value="FtsX_ECD"/>
    <property type="match status" value="1"/>
</dbReference>
<evidence type="ECO:0000256" key="6">
    <source>
        <dbReference type="ARBA" id="ARBA00022475"/>
    </source>
</evidence>
<evidence type="ECO:0000256" key="7">
    <source>
        <dbReference type="ARBA" id="ARBA00022618"/>
    </source>
</evidence>
<dbReference type="STRING" id="2074.BG845_01471"/>
<feature type="transmembrane region" description="Helical" evidence="13">
    <location>
        <begin position="221"/>
        <end position="245"/>
    </location>
</feature>
<dbReference type="GO" id="GO:0005886">
    <property type="term" value="C:plasma membrane"/>
    <property type="evidence" value="ECO:0007669"/>
    <property type="project" value="UniProtKB-SubCell"/>
</dbReference>
<evidence type="ECO:0000313" key="16">
    <source>
        <dbReference type="EMBL" id="OSY42549.1"/>
    </source>
</evidence>
<evidence type="ECO:0000259" key="15">
    <source>
        <dbReference type="Pfam" id="PF18075"/>
    </source>
</evidence>
<evidence type="ECO:0000256" key="4">
    <source>
        <dbReference type="ARBA" id="ARBA00011160"/>
    </source>
</evidence>
<dbReference type="InterPro" id="IPR047929">
    <property type="entry name" value="FtsX_actino"/>
</dbReference>
<evidence type="ECO:0000313" key="17">
    <source>
        <dbReference type="Proteomes" id="UP000194360"/>
    </source>
</evidence>
<evidence type="ECO:0000259" key="14">
    <source>
        <dbReference type="Pfam" id="PF02687"/>
    </source>
</evidence>
<dbReference type="PIRSF" id="PIRSF003097">
    <property type="entry name" value="FtsX"/>
    <property type="match status" value="1"/>
</dbReference>
<dbReference type="InterPro" id="IPR004513">
    <property type="entry name" value="FtsX"/>
</dbReference>
<feature type="transmembrane region" description="Helical" evidence="13">
    <location>
        <begin position="21"/>
        <end position="42"/>
    </location>
</feature>
<feature type="domain" description="ABC3 transporter permease C-terminal" evidence="14">
    <location>
        <begin position="178"/>
        <end position="286"/>
    </location>
</feature>
<comment type="function">
    <text evidence="1">Part of the ABC transporter FtsEX involved in cellular division.</text>
</comment>
<name>A0A1Y2N5W3_PSEAH</name>
<feature type="domain" description="FtsX extracellular" evidence="15">
    <location>
        <begin position="57"/>
        <end position="155"/>
    </location>
</feature>
<dbReference type="AlphaFoldDB" id="A0A1Y2N5W3"/>
<accession>A0A1Y2N5W3</accession>
<evidence type="ECO:0000256" key="8">
    <source>
        <dbReference type="ARBA" id="ARBA00022692"/>
    </source>
</evidence>
<sequence length="300" mass="31164">MRPALLTREVSSGLRRNVTMTVAMVLTTAVTLMSVGAGLLVLRTIDDISTLYTNRLEIQVALTADVSGSDQDCSEPTCASLRSAVETAPGVAAVTFESQEEAYTRFRELFAGQSVADVARPQSLPATLRVTLTDQEAGPAAVRAAVAERPGVRGVIDQRDVVGTLFDFLGGVRNVAFALAVVQAFAAVLLISNTVQVSAFTRRTEVGVMRLVGATRWTTQLPFLVEAAIAGAIGGALAGAGLVAAKYAVVDDLVAAIGQAGVIPPVRLTDVLLVSVLLVPVGAVVAGVTGYVTLRAYVKV</sequence>
<evidence type="ECO:0000256" key="13">
    <source>
        <dbReference type="SAM" id="Phobius"/>
    </source>
</evidence>